<keyword evidence="2" id="KW-0808">Transferase</keyword>
<dbReference type="InterPro" id="IPR013217">
    <property type="entry name" value="Methyltransf_12"/>
</dbReference>
<dbReference type="AlphaFoldDB" id="A0A927B0T3"/>
<accession>A0A927B0T3</accession>
<dbReference type="SUPFAM" id="SSF53335">
    <property type="entry name" value="S-adenosyl-L-methionine-dependent methyltransferases"/>
    <property type="match status" value="1"/>
</dbReference>
<dbReference type="PANTHER" id="PTHR43861:SF1">
    <property type="entry name" value="TRANS-ACONITATE 2-METHYLTRANSFERASE"/>
    <property type="match status" value="1"/>
</dbReference>
<name>A0A927B0T3_9BACT</name>
<keyword evidence="3" id="KW-1185">Reference proteome</keyword>
<dbReference type="GO" id="GO:0032259">
    <property type="term" value="P:methylation"/>
    <property type="evidence" value="ECO:0007669"/>
    <property type="project" value="UniProtKB-KW"/>
</dbReference>
<dbReference type="RefSeq" id="WP_191038952.1">
    <property type="nucleotide sequence ID" value="NZ_JACXAA010000003.1"/>
</dbReference>
<gene>
    <name evidence="2" type="ORF">IC230_10540</name>
</gene>
<evidence type="ECO:0000313" key="3">
    <source>
        <dbReference type="Proteomes" id="UP000653797"/>
    </source>
</evidence>
<proteinExistence type="predicted"/>
<dbReference type="InterPro" id="IPR029063">
    <property type="entry name" value="SAM-dependent_MTases_sf"/>
</dbReference>
<protein>
    <submittedName>
        <fullName evidence="2">Class I SAM-dependent methyltransferase</fullName>
    </submittedName>
</protein>
<dbReference type="CDD" id="cd02440">
    <property type="entry name" value="AdoMet_MTases"/>
    <property type="match status" value="1"/>
</dbReference>
<sequence length="174" mass="19611">MQLHEAITLITPVHYVPTKPVKWADLGCGSGLFTHALASLLPTDSILYAVDTNQASLASIADHEDVRIEKIHQDFVQDEWPFNSLDGILMANSLHFVKDKFTFLEKAKRHLTESGHFLLVEYDTDTPNPWVPYPLSYVSLIHLFVKAGYKTIEKLGEMPSLYSRANLYATAISH</sequence>
<comment type="caution">
    <text evidence="2">The sequence shown here is derived from an EMBL/GenBank/DDBJ whole genome shotgun (WGS) entry which is preliminary data.</text>
</comment>
<dbReference type="PANTHER" id="PTHR43861">
    <property type="entry name" value="TRANS-ACONITATE 2-METHYLTRANSFERASE-RELATED"/>
    <property type="match status" value="1"/>
</dbReference>
<dbReference type="Pfam" id="PF08242">
    <property type="entry name" value="Methyltransf_12"/>
    <property type="match status" value="1"/>
</dbReference>
<evidence type="ECO:0000313" key="2">
    <source>
        <dbReference type="EMBL" id="MBD2753328.1"/>
    </source>
</evidence>
<dbReference type="EMBL" id="JACXAA010000003">
    <property type="protein sequence ID" value="MBD2753328.1"/>
    <property type="molecule type" value="Genomic_DNA"/>
</dbReference>
<dbReference type="Gene3D" id="3.40.50.150">
    <property type="entry name" value="Vaccinia Virus protein VP39"/>
    <property type="match status" value="1"/>
</dbReference>
<feature type="domain" description="Methyltransferase type 12" evidence="1">
    <location>
        <begin position="25"/>
        <end position="117"/>
    </location>
</feature>
<organism evidence="2 3">
    <name type="scientific">Spirosoma validum</name>
    <dbReference type="NCBI Taxonomy" id="2771355"/>
    <lineage>
        <taxon>Bacteria</taxon>
        <taxon>Pseudomonadati</taxon>
        <taxon>Bacteroidota</taxon>
        <taxon>Cytophagia</taxon>
        <taxon>Cytophagales</taxon>
        <taxon>Cytophagaceae</taxon>
        <taxon>Spirosoma</taxon>
    </lineage>
</organism>
<dbReference type="GO" id="GO:0008168">
    <property type="term" value="F:methyltransferase activity"/>
    <property type="evidence" value="ECO:0007669"/>
    <property type="project" value="UniProtKB-KW"/>
</dbReference>
<evidence type="ECO:0000259" key="1">
    <source>
        <dbReference type="Pfam" id="PF08242"/>
    </source>
</evidence>
<reference evidence="2" key="1">
    <citation type="submission" date="2020-09" db="EMBL/GenBank/DDBJ databases">
        <authorList>
            <person name="Kim M.K."/>
        </authorList>
    </citation>
    <scope>NUCLEOTIDE SEQUENCE</scope>
    <source>
        <strain evidence="2">BT704</strain>
    </source>
</reference>
<keyword evidence="2" id="KW-0489">Methyltransferase</keyword>
<dbReference type="Proteomes" id="UP000653797">
    <property type="component" value="Unassembled WGS sequence"/>
</dbReference>